<dbReference type="PANTHER" id="PTHR43409">
    <property type="entry name" value="ANAEROBIC MAGNESIUM-PROTOPORPHYRIN IX MONOMETHYL ESTER CYCLASE-RELATED"/>
    <property type="match status" value="1"/>
</dbReference>
<evidence type="ECO:0000313" key="8">
    <source>
        <dbReference type="Proteomes" id="UP000261811"/>
    </source>
</evidence>
<accession>A0A372JK62</accession>
<feature type="domain" description="Radical SAM core" evidence="6">
    <location>
        <begin position="247"/>
        <end position="466"/>
    </location>
</feature>
<dbReference type="Proteomes" id="UP000261811">
    <property type="component" value="Unassembled WGS sequence"/>
</dbReference>
<keyword evidence="4" id="KW-0408">Iron</keyword>
<evidence type="ECO:0000256" key="3">
    <source>
        <dbReference type="ARBA" id="ARBA00022723"/>
    </source>
</evidence>
<evidence type="ECO:0000256" key="5">
    <source>
        <dbReference type="ARBA" id="ARBA00023014"/>
    </source>
</evidence>
<dbReference type="AlphaFoldDB" id="A0A372JK62"/>
<dbReference type="InterPro" id="IPR007197">
    <property type="entry name" value="rSAM"/>
</dbReference>
<dbReference type="InterPro" id="IPR013785">
    <property type="entry name" value="Aldolase_TIM"/>
</dbReference>
<comment type="cofactor">
    <cofactor evidence="1">
        <name>[4Fe-4S] cluster</name>
        <dbReference type="ChEBI" id="CHEBI:49883"/>
    </cofactor>
</comment>
<gene>
    <name evidence="7" type="ORF">DZF91_18330</name>
</gene>
<dbReference type="InterPro" id="IPR006638">
    <property type="entry name" value="Elp3/MiaA/NifB-like_rSAM"/>
</dbReference>
<dbReference type="RefSeq" id="WP_117358678.1">
    <property type="nucleotide sequence ID" value="NZ_QURH01000299.1"/>
</dbReference>
<dbReference type="SUPFAM" id="SSF102114">
    <property type="entry name" value="Radical SAM enzymes"/>
    <property type="match status" value="1"/>
</dbReference>
<keyword evidence="3" id="KW-0479">Metal-binding</keyword>
<dbReference type="GO" id="GO:0005829">
    <property type="term" value="C:cytosol"/>
    <property type="evidence" value="ECO:0007669"/>
    <property type="project" value="TreeGrafter"/>
</dbReference>
<evidence type="ECO:0000256" key="2">
    <source>
        <dbReference type="ARBA" id="ARBA00022691"/>
    </source>
</evidence>
<sequence>MGIAYLAGLLEERGHHVVQHYGHIDAVEHVLRRHGGDPVARGLDTIRDPHASVLDRYDTRVLFERVSAAVPSTFEDFSVARNNVTCDSRVFKGDVGELLAVLDRRREHVFHDYFAEVELSRIRSADPDIVGISVADERQLVSACVLAALVRERLPGVRLFMGGNYWARTMNAYRDPRFAALFDHWDAIVYAEGFRPVVELVEGAEPATVAGVVWRDGDTVRVTPRTLAPVDYEMLPTPVFDRGIRQWSPDFVPPLYTMSNCPMRCGFCSIAAGSDTFLHKPRVMSERRVAEHIAALGASRVDFVDEYLTIPRQLKIGRELARIGHRATWQCYLTASDQLLDPDKCHALAEAGCGAVQLGLESLDPDTLRQESKPWNHPANYGRILGNLHDAGIQTHVFIIVGVPGEPINRSLRWLSFLEEYGEHILTIKSGRYRLTRRAPDERVATLRQLPGVQVAEEDHQLLNLNRDQFRYTTGGLSRKRVEAIRDLLEEACRRHWAYQVTSTVPWWTNRGRYTLPELRAAADLLRAHRPAEPSVPASHLKRGLSKVTSALRDELGMRTTLTSYEDATQVAARLRATDEQAALRS</sequence>
<dbReference type="SFLD" id="SFLDG01082">
    <property type="entry name" value="B12-binding_domain_containing"/>
    <property type="match status" value="1"/>
</dbReference>
<dbReference type="OrthoDB" id="5298546at2"/>
<evidence type="ECO:0000256" key="1">
    <source>
        <dbReference type="ARBA" id="ARBA00001966"/>
    </source>
</evidence>
<dbReference type="EMBL" id="QURH01000299">
    <property type="protein sequence ID" value="RFU40234.1"/>
    <property type="molecule type" value="Genomic_DNA"/>
</dbReference>
<proteinExistence type="predicted"/>
<dbReference type="Gene3D" id="3.20.20.70">
    <property type="entry name" value="Aldolase class I"/>
    <property type="match status" value="1"/>
</dbReference>
<dbReference type="CDD" id="cd01335">
    <property type="entry name" value="Radical_SAM"/>
    <property type="match status" value="1"/>
</dbReference>
<dbReference type="GO" id="GO:0003824">
    <property type="term" value="F:catalytic activity"/>
    <property type="evidence" value="ECO:0007669"/>
    <property type="project" value="InterPro"/>
</dbReference>
<dbReference type="GO" id="GO:0051536">
    <property type="term" value="F:iron-sulfur cluster binding"/>
    <property type="evidence" value="ECO:0007669"/>
    <property type="project" value="UniProtKB-KW"/>
</dbReference>
<dbReference type="InterPro" id="IPR051198">
    <property type="entry name" value="BchE-like"/>
</dbReference>
<comment type="caution">
    <text evidence="7">The sequence shown here is derived from an EMBL/GenBank/DDBJ whole genome shotgun (WGS) entry which is preliminary data.</text>
</comment>
<dbReference type="PANTHER" id="PTHR43409:SF7">
    <property type="entry name" value="BLL1977 PROTEIN"/>
    <property type="match status" value="1"/>
</dbReference>
<keyword evidence="8" id="KW-1185">Reference proteome</keyword>
<dbReference type="GO" id="GO:0046872">
    <property type="term" value="F:metal ion binding"/>
    <property type="evidence" value="ECO:0007669"/>
    <property type="project" value="UniProtKB-KW"/>
</dbReference>
<keyword evidence="5" id="KW-0411">Iron-sulfur</keyword>
<dbReference type="InterPro" id="IPR058240">
    <property type="entry name" value="rSAM_sf"/>
</dbReference>
<dbReference type="SMART" id="SM00729">
    <property type="entry name" value="Elp3"/>
    <property type="match status" value="1"/>
</dbReference>
<evidence type="ECO:0000313" key="7">
    <source>
        <dbReference type="EMBL" id="RFU40234.1"/>
    </source>
</evidence>
<protein>
    <submittedName>
        <fullName evidence="7">Radical SAM protein</fullName>
    </submittedName>
</protein>
<evidence type="ECO:0000259" key="6">
    <source>
        <dbReference type="PROSITE" id="PS51918"/>
    </source>
</evidence>
<evidence type="ECO:0000256" key="4">
    <source>
        <dbReference type="ARBA" id="ARBA00023004"/>
    </source>
</evidence>
<keyword evidence="2" id="KW-0949">S-adenosyl-L-methionine</keyword>
<dbReference type="SFLD" id="SFLDS00029">
    <property type="entry name" value="Radical_SAM"/>
    <property type="match status" value="1"/>
</dbReference>
<dbReference type="PROSITE" id="PS51918">
    <property type="entry name" value="RADICAL_SAM"/>
    <property type="match status" value="1"/>
</dbReference>
<organism evidence="7 8">
    <name type="scientific">Actinomadura logoneensis</name>
    <dbReference type="NCBI Taxonomy" id="2293572"/>
    <lineage>
        <taxon>Bacteria</taxon>
        <taxon>Bacillati</taxon>
        <taxon>Actinomycetota</taxon>
        <taxon>Actinomycetes</taxon>
        <taxon>Streptosporangiales</taxon>
        <taxon>Thermomonosporaceae</taxon>
        <taxon>Actinomadura</taxon>
    </lineage>
</organism>
<reference evidence="7 8" key="1">
    <citation type="submission" date="2018-08" db="EMBL/GenBank/DDBJ databases">
        <title>Actinomadura jelena sp. nov., a novel Actinomycete isolated from soil in Chad.</title>
        <authorList>
            <person name="Shi L."/>
        </authorList>
    </citation>
    <scope>NUCLEOTIDE SEQUENCE [LARGE SCALE GENOMIC DNA]</scope>
    <source>
        <strain evidence="7 8">NEAU-G17</strain>
    </source>
</reference>
<name>A0A372JK62_9ACTN</name>
<dbReference type="Pfam" id="PF04055">
    <property type="entry name" value="Radical_SAM"/>
    <property type="match status" value="1"/>
</dbReference>